<keyword evidence="1" id="KW-1133">Transmembrane helix</keyword>
<keyword evidence="1" id="KW-0812">Transmembrane</keyword>
<accession>A0A1A9W445</accession>
<reference evidence="3" key="1">
    <citation type="submission" date="2014-03" db="EMBL/GenBank/DDBJ databases">
        <authorList>
            <person name="Aksoy S."/>
            <person name="Warren W."/>
            <person name="Wilson R.K."/>
        </authorList>
    </citation>
    <scope>NUCLEOTIDE SEQUENCE [LARGE SCALE GENOMIC DNA]</scope>
    <source>
        <strain evidence="3">IAEA</strain>
    </source>
</reference>
<evidence type="ECO:0000313" key="2">
    <source>
        <dbReference type="EnsemblMetazoa" id="GBRI005635-PA"/>
    </source>
</evidence>
<dbReference type="AlphaFoldDB" id="A0A1A9W445"/>
<evidence type="ECO:0000313" key="3">
    <source>
        <dbReference type="Proteomes" id="UP000091820"/>
    </source>
</evidence>
<protein>
    <submittedName>
        <fullName evidence="2">Uncharacterized protein</fullName>
    </submittedName>
</protein>
<reference evidence="2" key="2">
    <citation type="submission" date="2020-05" db="UniProtKB">
        <authorList>
            <consortium name="EnsemblMetazoa"/>
        </authorList>
    </citation>
    <scope>IDENTIFICATION</scope>
    <source>
        <strain evidence="2">IAEA</strain>
    </source>
</reference>
<keyword evidence="1" id="KW-0472">Membrane</keyword>
<dbReference type="Proteomes" id="UP000091820">
    <property type="component" value="Unassembled WGS sequence"/>
</dbReference>
<proteinExistence type="predicted"/>
<organism evidence="2 3">
    <name type="scientific">Glossina brevipalpis</name>
    <dbReference type="NCBI Taxonomy" id="37001"/>
    <lineage>
        <taxon>Eukaryota</taxon>
        <taxon>Metazoa</taxon>
        <taxon>Ecdysozoa</taxon>
        <taxon>Arthropoda</taxon>
        <taxon>Hexapoda</taxon>
        <taxon>Insecta</taxon>
        <taxon>Pterygota</taxon>
        <taxon>Neoptera</taxon>
        <taxon>Endopterygota</taxon>
        <taxon>Diptera</taxon>
        <taxon>Brachycera</taxon>
        <taxon>Muscomorpha</taxon>
        <taxon>Hippoboscoidea</taxon>
        <taxon>Glossinidae</taxon>
        <taxon>Glossina</taxon>
    </lineage>
</organism>
<keyword evidence="3" id="KW-1185">Reference proteome</keyword>
<dbReference type="VEuPathDB" id="VectorBase:GBRI005635"/>
<sequence>MQTFKILLAKHYANAQLVRHGVGISSIENRIVEFSLIQAEPTVAGPFWKLFFYDCARPSDVGLSAQLNSWTESPSVRNSAFWNLLAWSSPLFNWTSSLVKACFPCSFSLTAVYCAVFPSLIAIVFAIIVVHCRALGEWIYDYITGHFVVDCSRTMVSMPAAIPVVSHPYHISEVLVSTQPV</sequence>
<dbReference type="EnsemblMetazoa" id="GBRI005635-RA">
    <property type="protein sequence ID" value="GBRI005635-PA"/>
    <property type="gene ID" value="GBRI005635"/>
</dbReference>
<evidence type="ECO:0000256" key="1">
    <source>
        <dbReference type="SAM" id="Phobius"/>
    </source>
</evidence>
<feature type="transmembrane region" description="Helical" evidence="1">
    <location>
        <begin position="107"/>
        <end position="130"/>
    </location>
</feature>
<name>A0A1A9W445_9MUSC</name>